<dbReference type="EMBL" id="KN716203">
    <property type="protein sequence ID" value="KJH50549.1"/>
    <property type="molecule type" value="Genomic_DNA"/>
</dbReference>
<evidence type="ECO:0000259" key="3">
    <source>
        <dbReference type="PROSITE" id="PS50222"/>
    </source>
</evidence>
<dbReference type="SUPFAM" id="SSF47473">
    <property type="entry name" value="EF-hand"/>
    <property type="match status" value="1"/>
</dbReference>
<dbReference type="GO" id="GO:0060170">
    <property type="term" value="C:ciliary membrane"/>
    <property type="evidence" value="ECO:0007669"/>
    <property type="project" value="TreeGrafter"/>
</dbReference>
<accession>A0A0D8Y3E6</accession>
<dbReference type="GO" id="GO:1903569">
    <property type="term" value="P:positive regulation of protein localization to ciliary membrane"/>
    <property type="evidence" value="ECO:0007669"/>
    <property type="project" value="TreeGrafter"/>
</dbReference>
<reference evidence="5" key="2">
    <citation type="journal article" date="2016" name="Sci. Rep.">
        <title>Dictyocaulus viviparus genome, variome and transcriptome elucidate lungworm biology and support future intervention.</title>
        <authorList>
            <person name="McNulty S.N."/>
            <person name="Strube C."/>
            <person name="Rosa B.A."/>
            <person name="Martin J.C."/>
            <person name="Tyagi R."/>
            <person name="Choi Y.J."/>
            <person name="Wang Q."/>
            <person name="Hallsworth Pepin K."/>
            <person name="Zhang X."/>
            <person name="Ozersky P."/>
            <person name="Wilson R.K."/>
            <person name="Sternberg P.W."/>
            <person name="Gasser R.B."/>
            <person name="Mitreva M."/>
        </authorList>
    </citation>
    <scope>NUCLEOTIDE SEQUENCE [LARGE SCALE GENOMIC DNA]</scope>
    <source>
        <strain evidence="5">HannoverDv2000</strain>
    </source>
</reference>
<evidence type="ECO:0000313" key="5">
    <source>
        <dbReference type="Proteomes" id="UP000053766"/>
    </source>
</evidence>
<dbReference type="Gene3D" id="1.10.238.10">
    <property type="entry name" value="EF-hand"/>
    <property type="match status" value="1"/>
</dbReference>
<dbReference type="PROSITE" id="PS50222">
    <property type="entry name" value="EF_HAND_2"/>
    <property type="match status" value="1"/>
</dbReference>
<dbReference type="InterPro" id="IPR052266">
    <property type="entry name" value="Miro-EF-hand_domain"/>
</dbReference>
<keyword evidence="2" id="KW-0677">Repeat</keyword>
<name>A0A0D8Y3E6_DICVI</name>
<dbReference type="PANTHER" id="PTHR46819:SF1">
    <property type="entry name" value="EF-HAND CALCIUM-BINDING DOMAIN-CONTAINING PROTEIN 7"/>
    <property type="match status" value="1"/>
</dbReference>
<dbReference type="AlphaFoldDB" id="A0A0D8Y3E6"/>
<organism evidence="4 5">
    <name type="scientific">Dictyocaulus viviparus</name>
    <name type="common">Bovine lungworm</name>
    <dbReference type="NCBI Taxonomy" id="29172"/>
    <lineage>
        <taxon>Eukaryota</taxon>
        <taxon>Metazoa</taxon>
        <taxon>Ecdysozoa</taxon>
        <taxon>Nematoda</taxon>
        <taxon>Chromadorea</taxon>
        <taxon>Rhabditida</taxon>
        <taxon>Rhabditina</taxon>
        <taxon>Rhabditomorpha</taxon>
        <taxon>Strongyloidea</taxon>
        <taxon>Metastrongylidae</taxon>
        <taxon>Dictyocaulus</taxon>
    </lineage>
</organism>
<evidence type="ECO:0000256" key="2">
    <source>
        <dbReference type="ARBA" id="ARBA00022737"/>
    </source>
</evidence>
<dbReference type="GO" id="GO:0098797">
    <property type="term" value="C:plasma membrane protein complex"/>
    <property type="evidence" value="ECO:0007669"/>
    <property type="project" value="TreeGrafter"/>
</dbReference>
<gene>
    <name evidence="4" type="ORF">DICVIV_03314</name>
</gene>
<dbReference type="PANTHER" id="PTHR46819">
    <property type="entry name" value="EF-HAND CALCIUM-BINDING DOMAIN-CONTAINING PROTEIN 7"/>
    <property type="match status" value="1"/>
</dbReference>
<proteinExistence type="predicted"/>
<dbReference type="InterPro" id="IPR011992">
    <property type="entry name" value="EF-hand-dom_pair"/>
</dbReference>
<dbReference type="STRING" id="29172.A0A0D8Y3E6"/>
<dbReference type="Proteomes" id="UP000053766">
    <property type="component" value="Unassembled WGS sequence"/>
</dbReference>
<dbReference type="OrthoDB" id="26525at2759"/>
<protein>
    <recommendedName>
        <fullName evidence="3">EF-hand domain-containing protein</fullName>
    </recommendedName>
</protein>
<reference evidence="4 5" key="1">
    <citation type="submission" date="2013-11" db="EMBL/GenBank/DDBJ databases">
        <title>Draft genome of the bovine lungworm Dictyocaulus viviparus.</title>
        <authorList>
            <person name="Mitreva M."/>
        </authorList>
    </citation>
    <scope>NUCLEOTIDE SEQUENCE [LARGE SCALE GENOMIC DNA]</scope>
    <source>
        <strain evidence="4 5">HannoverDv2000</strain>
    </source>
</reference>
<dbReference type="InterPro" id="IPR002048">
    <property type="entry name" value="EF_hand_dom"/>
</dbReference>
<feature type="domain" description="EF-hand" evidence="3">
    <location>
        <begin position="119"/>
        <end position="154"/>
    </location>
</feature>
<sequence length="353" mass="40360">MNYSKEHQIFRGVLFTNPLRVVKHVLDGDGPSRVRLKLVNNCDILPDLFTNDIFAVIADGCGRVVAVTTHLNQDSYETEEFQLGSDYVVTVIALGATIQENMKSKQKIDLTENGKLSKRFKMALMNVFDMFDFDYDGLLSRSEYDAFVIATGDTPPDDEEWELLTSQFDARDGCLTVAGFLFMHECEAFSGDELAIPDIWESLYRLGYNNDLKLCQAIPYTIEIENDDVVVDKARLTAMTRSERDQILRGLYYRGKPDTHSQINVHIFTADYFGMMIVHNLKKEGGKTYRIEITKEQNVKWNFYHGKDGIDPFSCGDWILVCSYRSIKIDHVVEFHLVEEQSETNGTDHHVSV</sequence>
<keyword evidence="5" id="KW-1185">Reference proteome</keyword>
<evidence type="ECO:0000313" key="4">
    <source>
        <dbReference type="EMBL" id="KJH50549.1"/>
    </source>
</evidence>
<keyword evidence="1" id="KW-0479">Metal-binding</keyword>
<dbReference type="GO" id="GO:0005509">
    <property type="term" value="F:calcium ion binding"/>
    <property type="evidence" value="ECO:0007669"/>
    <property type="project" value="InterPro"/>
</dbReference>
<evidence type="ECO:0000256" key="1">
    <source>
        <dbReference type="ARBA" id="ARBA00022723"/>
    </source>
</evidence>